<sequence>MLQITARPGGFIIIQRGSRDTQRDLPGLVPGGPCSTESGNVMHILSQRFLPCRSGVLLQADNEAGAAAGAPHHTLH</sequence>
<dbReference type="Proteomes" id="UP000314294">
    <property type="component" value="Unassembled WGS sequence"/>
</dbReference>
<name>A0A4Z2GXB1_9TELE</name>
<keyword evidence="2" id="KW-1185">Reference proteome</keyword>
<reference evidence="1 2" key="1">
    <citation type="submission" date="2019-03" db="EMBL/GenBank/DDBJ databases">
        <title>First draft genome of Liparis tanakae, snailfish: a comprehensive survey of snailfish specific genes.</title>
        <authorList>
            <person name="Kim W."/>
            <person name="Song I."/>
            <person name="Jeong J.-H."/>
            <person name="Kim D."/>
            <person name="Kim S."/>
            <person name="Ryu S."/>
            <person name="Song J.Y."/>
            <person name="Lee S.K."/>
        </authorList>
    </citation>
    <scope>NUCLEOTIDE SEQUENCE [LARGE SCALE GENOMIC DNA]</scope>
    <source>
        <tissue evidence="1">Muscle</tissue>
    </source>
</reference>
<gene>
    <name evidence="1" type="ORF">EYF80_031867</name>
</gene>
<protein>
    <submittedName>
        <fullName evidence="1">Uncharacterized protein</fullName>
    </submittedName>
</protein>
<evidence type="ECO:0000313" key="2">
    <source>
        <dbReference type="Proteomes" id="UP000314294"/>
    </source>
</evidence>
<organism evidence="1 2">
    <name type="scientific">Liparis tanakae</name>
    <name type="common">Tanaka's snailfish</name>
    <dbReference type="NCBI Taxonomy" id="230148"/>
    <lineage>
        <taxon>Eukaryota</taxon>
        <taxon>Metazoa</taxon>
        <taxon>Chordata</taxon>
        <taxon>Craniata</taxon>
        <taxon>Vertebrata</taxon>
        <taxon>Euteleostomi</taxon>
        <taxon>Actinopterygii</taxon>
        <taxon>Neopterygii</taxon>
        <taxon>Teleostei</taxon>
        <taxon>Neoteleostei</taxon>
        <taxon>Acanthomorphata</taxon>
        <taxon>Eupercaria</taxon>
        <taxon>Perciformes</taxon>
        <taxon>Cottioidei</taxon>
        <taxon>Cottales</taxon>
        <taxon>Liparidae</taxon>
        <taxon>Liparis</taxon>
    </lineage>
</organism>
<accession>A0A4Z2GXB1</accession>
<proteinExistence type="predicted"/>
<dbReference type="EMBL" id="SRLO01000393">
    <property type="protein sequence ID" value="TNN57951.1"/>
    <property type="molecule type" value="Genomic_DNA"/>
</dbReference>
<comment type="caution">
    <text evidence="1">The sequence shown here is derived from an EMBL/GenBank/DDBJ whole genome shotgun (WGS) entry which is preliminary data.</text>
</comment>
<dbReference type="AlphaFoldDB" id="A0A4Z2GXB1"/>
<evidence type="ECO:0000313" key="1">
    <source>
        <dbReference type="EMBL" id="TNN57951.1"/>
    </source>
</evidence>